<gene>
    <name evidence="7" type="ORF">CEG14_01330</name>
</gene>
<feature type="domain" description="PAC" evidence="6">
    <location>
        <begin position="213"/>
        <end position="265"/>
    </location>
</feature>
<dbReference type="InterPro" id="IPR013656">
    <property type="entry name" value="PAS_4"/>
</dbReference>
<evidence type="ECO:0000259" key="5">
    <source>
        <dbReference type="PROSITE" id="PS50112"/>
    </source>
</evidence>
<feature type="domain" description="Methyl-accepting transducer" evidence="4">
    <location>
        <begin position="263"/>
        <end position="445"/>
    </location>
</feature>
<feature type="domain" description="PAC" evidence="6">
    <location>
        <begin position="85"/>
        <end position="142"/>
    </location>
</feature>
<dbReference type="InterPro" id="IPR000700">
    <property type="entry name" value="PAS-assoc_C"/>
</dbReference>
<reference evidence="7 8" key="1">
    <citation type="submission" date="2017-05" db="EMBL/GenBank/DDBJ databases">
        <title>Complete and WGS of Bordetella genogroups.</title>
        <authorList>
            <person name="Spilker T."/>
            <person name="LiPuma J."/>
        </authorList>
    </citation>
    <scope>NUCLEOTIDE SEQUENCE [LARGE SCALE GENOMIC DNA]</scope>
    <source>
        <strain evidence="7 8">AU17610</strain>
    </source>
</reference>
<dbReference type="PROSITE" id="PS50112">
    <property type="entry name" value="PAS"/>
    <property type="match status" value="1"/>
</dbReference>
<dbReference type="InterPro" id="IPR013655">
    <property type="entry name" value="PAS_fold_3"/>
</dbReference>
<keyword evidence="3" id="KW-0807">Transducer</keyword>
<dbReference type="EMBL" id="NEVL01000001">
    <property type="protein sequence ID" value="OZI40437.1"/>
    <property type="molecule type" value="Genomic_DNA"/>
</dbReference>
<dbReference type="InterPro" id="IPR035965">
    <property type="entry name" value="PAS-like_dom_sf"/>
</dbReference>
<dbReference type="InterPro" id="IPR001610">
    <property type="entry name" value="PAC"/>
</dbReference>
<dbReference type="InterPro" id="IPR004089">
    <property type="entry name" value="MCPsignal_dom"/>
</dbReference>
<evidence type="ECO:0000259" key="6">
    <source>
        <dbReference type="PROSITE" id="PS50113"/>
    </source>
</evidence>
<dbReference type="Pfam" id="PF08447">
    <property type="entry name" value="PAS_3"/>
    <property type="match status" value="1"/>
</dbReference>
<dbReference type="OrthoDB" id="9806477at2"/>
<proteinExistence type="inferred from homology"/>
<dbReference type="Proteomes" id="UP000217005">
    <property type="component" value="Unassembled WGS sequence"/>
</dbReference>
<keyword evidence="7" id="KW-0418">Kinase</keyword>
<evidence type="ECO:0000256" key="3">
    <source>
        <dbReference type="PROSITE-ProRule" id="PRU00284"/>
    </source>
</evidence>
<organism evidence="7 8">
    <name type="scientific">Bordetella genomosp. 1</name>
    <dbReference type="NCBI Taxonomy" id="1395607"/>
    <lineage>
        <taxon>Bacteria</taxon>
        <taxon>Pseudomonadati</taxon>
        <taxon>Pseudomonadota</taxon>
        <taxon>Betaproteobacteria</taxon>
        <taxon>Burkholderiales</taxon>
        <taxon>Alcaligenaceae</taxon>
        <taxon>Bordetella</taxon>
    </lineage>
</organism>
<dbReference type="GO" id="GO:0016301">
    <property type="term" value="F:kinase activity"/>
    <property type="evidence" value="ECO:0007669"/>
    <property type="project" value="UniProtKB-KW"/>
</dbReference>
<name>A0A261STU7_9BORD</name>
<dbReference type="RefSeq" id="WP_094824555.1">
    <property type="nucleotide sequence ID" value="NZ_NEVL01000001.1"/>
</dbReference>
<dbReference type="PROSITE" id="PS50113">
    <property type="entry name" value="PAC"/>
    <property type="match status" value="2"/>
</dbReference>
<keyword evidence="1" id="KW-0145">Chemotaxis</keyword>
<dbReference type="CDD" id="cd11386">
    <property type="entry name" value="MCP_signal"/>
    <property type="match status" value="1"/>
</dbReference>
<comment type="caution">
    <text evidence="7">The sequence shown here is derived from an EMBL/GenBank/DDBJ whole genome shotgun (WGS) entry which is preliminary data.</text>
</comment>
<dbReference type="InterPro" id="IPR051310">
    <property type="entry name" value="MCP_chemotaxis"/>
</dbReference>
<dbReference type="PANTHER" id="PTHR43531:SF11">
    <property type="entry name" value="METHYL-ACCEPTING CHEMOTAXIS PROTEIN 3"/>
    <property type="match status" value="1"/>
</dbReference>
<dbReference type="InterPro" id="IPR000014">
    <property type="entry name" value="PAS"/>
</dbReference>
<dbReference type="Pfam" id="PF00015">
    <property type="entry name" value="MCPsignal"/>
    <property type="match status" value="1"/>
</dbReference>
<dbReference type="PANTHER" id="PTHR43531">
    <property type="entry name" value="PROTEIN ICFG"/>
    <property type="match status" value="1"/>
</dbReference>
<evidence type="ECO:0000259" key="4">
    <source>
        <dbReference type="PROSITE" id="PS50111"/>
    </source>
</evidence>
<keyword evidence="7" id="KW-0808">Transferase</keyword>
<dbReference type="PROSITE" id="PS50111">
    <property type="entry name" value="CHEMOTAXIS_TRANSDUC_2"/>
    <property type="match status" value="1"/>
</dbReference>
<dbReference type="CDD" id="cd00130">
    <property type="entry name" value="PAS"/>
    <property type="match status" value="2"/>
</dbReference>
<dbReference type="SMART" id="SM00086">
    <property type="entry name" value="PAC"/>
    <property type="match status" value="2"/>
</dbReference>
<protein>
    <submittedName>
        <fullName evidence="7">Histidine kinase</fullName>
    </submittedName>
</protein>
<dbReference type="Gene3D" id="3.30.450.20">
    <property type="entry name" value="PAS domain"/>
    <property type="match status" value="2"/>
</dbReference>
<dbReference type="Pfam" id="PF08448">
    <property type="entry name" value="PAS_4"/>
    <property type="match status" value="1"/>
</dbReference>
<accession>A0A261STU7</accession>
<dbReference type="GO" id="GO:0007165">
    <property type="term" value="P:signal transduction"/>
    <property type="evidence" value="ECO:0007669"/>
    <property type="project" value="UniProtKB-KW"/>
</dbReference>
<sequence length="445" mass="49268">MTFAKALLSRLGFKPSGIRRQLHAIYRTQAVIEFDPDGHVLTANRQFLELMGYRLADIQGQHHRLFLGRSGVDEREYQAFWDRLRRGEAFVGRCERMKRDGSAVWLQANYSPVLDRAGRVVRIVKYAMDISAEVLRDAEATSQLAAVGRAQAVIEFTLDGHILRCNQNFLDAMGYASEDELVGKHHSVFMPPEERGTREYAEFWAKLGQGHYHRGQFRRKGRQGNDVWIEANYSPVLDQFGTPFKVVKYATDITARFEATQLVAAAFAQLQELMRESALSARDADAQTREVTAIAEAGDAVLGSAVAAMDRITTDSKRIGEMVGLIDDIAFQTNLLALNAAVEAARAGEHGRGFAVVAGEVRGLARRSADAAKEIKTVIGSSNQSIEAGHARVNDSGRMMEQIRAAAQRAGSIMDGIVQASNQHDERLIEVRRAVARLENAVLKV</sequence>
<evidence type="ECO:0000313" key="8">
    <source>
        <dbReference type="Proteomes" id="UP000217005"/>
    </source>
</evidence>
<evidence type="ECO:0000256" key="2">
    <source>
        <dbReference type="ARBA" id="ARBA00029447"/>
    </source>
</evidence>
<dbReference type="AlphaFoldDB" id="A0A261STU7"/>
<evidence type="ECO:0000256" key="1">
    <source>
        <dbReference type="ARBA" id="ARBA00022500"/>
    </source>
</evidence>
<comment type="similarity">
    <text evidence="2">Belongs to the methyl-accepting chemotaxis (MCP) protein family.</text>
</comment>
<evidence type="ECO:0000313" key="7">
    <source>
        <dbReference type="EMBL" id="OZI40437.1"/>
    </source>
</evidence>
<dbReference type="SUPFAM" id="SSF58104">
    <property type="entry name" value="Methyl-accepting chemotaxis protein (MCP) signaling domain"/>
    <property type="match status" value="1"/>
</dbReference>
<dbReference type="SMART" id="SM00283">
    <property type="entry name" value="MA"/>
    <property type="match status" value="1"/>
</dbReference>
<feature type="domain" description="PAS" evidence="5">
    <location>
        <begin position="31"/>
        <end position="61"/>
    </location>
</feature>
<dbReference type="GO" id="GO:0016020">
    <property type="term" value="C:membrane"/>
    <property type="evidence" value="ECO:0007669"/>
    <property type="project" value="InterPro"/>
</dbReference>
<dbReference type="GO" id="GO:0006935">
    <property type="term" value="P:chemotaxis"/>
    <property type="evidence" value="ECO:0007669"/>
    <property type="project" value="UniProtKB-KW"/>
</dbReference>
<dbReference type="SUPFAM" id="SSF55785">
    <property type="entry name" value="PYP-like sensor domain (PAS domain)"/>
    <property type="match status" value="2"/>
</dbReference>
<dbReference type="Gene3D" id="1.10.287.950">
    <property type="entry name" value="Methyl-accepting chemotaxis protein"/>
    <property type="match status" value="1"/>
</dbReference>
<dbReference type="NCBIfam" id="TIGR00229">
    <property type="entry name" value="sensory_box"/>
    <property type="match status" value="2"/>
</dbReference>